<dbReference type="InterPro" id="IPR004364">
    <property type="entry name" value="Aa-tRNA-synt_II"/>
</dbReference>
<feature type="binding site" evidence="7">
    <location>
        <position position="251"/>
    </location>
    <ligand>
        <name>ATP</name>
        <dbReference type="ChEBI" id="CHEBI:30616"/>
    </ligand>
</feature>
<dbReference type="GO" id="GO:0050560">
    <property type="term" value="F:aspartate-tRNA(Asn) ligase activity"/>
    <property type="evidence" value="ECO:0007669"/>
    <property type="project" value="UniProtKB-EC"/>
</dbReference>
<feature type="binding site" evidence="7">
    <location>
        <begin position="566"/>
        <end position="569"/>
    </location>
    <ligand>
        <name>ATP</name>
        <dbReference type="ChEBI" id="CHEBI:30616"/>
    </ligand>
</feature>
<accession>A0A6B0YZ06</accession>
<keyword evidence="4 7" id="KW-0067">ATP-binding</keyword>
<dbReference type="Gene3D" id="3.30.1360.30">
    <property type="entry name" value="GAD-like domain"/>
    <property type="match status" value="1"/>
</dbReference>
<feature type="binding site" evidence="7">
    <location>
        <begin position="242"/>
        <end position="244"/>
    </location>
    <ligand>
        <name>ATP</name>
        <dbReference type="ChEBI" id="CHEBI:30616"/>
    </ligand>
</feature>
<feature type="binding site" evidence="7">
    <location>
        <position position="514"/>
    </location>
    <ligand>
        <name>ATP</name>
        <dbReference type="ChEBI" id="CHEBI:30616"/>
    </ligand>
</feature>
<reference evidence="10" key="1">
    <citation type="submission" date="2019-09" db="EMBL/GenBank/DDBJ databases">
        <title>Characterisation of the sponge microbiome using genome-centric metagenomics.</title>
        <authorList>
            <person name="Engelberts J.P."/>
            <person name="Robbins S.J."/>
            <person name="De Goeij J.M."/>
            <person name="Aranda M."/>
            <person name="Bell S.C."/>
            <person name="Webster N.S."/>
        </authorList>
    </citation>
    <scope>NUCLEOTIDE SEQUENCE</scope>
    <source>
        <strain evidence="10">SB0664_bin_27</strain>
    </source>
</reference>
<dbReference type="AlphaFoldDB" id="A0A6B0YZ06"/>
<comment type="subunit">
    <text evidence="7">Homodimer.</text>
</comment>
<dbReference type="GO" id="GO:0003676">
    <property type="term" value="F:nucleic acid binding"/>
    <property type="evidence" value="ECO:0007669"/>
    <property type="project" value="InterPro"/>
</dbReference>
<dbReference type="PROSITE" id="PS50862">
    <property type="entry name" value="AA_TRNA_LIGASE_II"/>
    <property type="match status" value="1"/>
</dbReference>
<dbReference type="SUPFAM" id="SSF55261">
    <property type="entry name" value="GAD domain-like"/>
    <property type="match status" value="1"/>
</dbReference>
<keyword evidence="5 7" id="KW-0648">Protein biosynthesis</keyword>
<comment type="caution">
    <text evidence="10">The sequence shown here is derived from an EMBL/GenBank/DDBJ whole genome shotgun (WGS) entry which is preliminary data.</text>
</comment>
<name>A0A6B0YZ06_9CHLR</name>
<organism evidence="10">
    <name type="scientific">Caldilineaceae bacterium SB0664_bin_27</name>
    <dbReference type="NCBI Taxonomy" id="2605260"/>
    <lineage>
        <taxon>Bacteria</taxon>
        <taxon>Bacillati</taxon>
        <taxon>Chloroflexota</taxon>
        <taxon>Caldilineae</taxon>
        <taxon>Caldilineales</taxon>
        <taxon>Caldilineaceae</taxon>
    </lineage>
</organism>
<gene>
    <name evidence="7 10" type="primary">aspS</name>
    <name evidence="10" type="ORF">F4Y42_20805</name>
</gene>
<sequence length="623" mass="69541">MLKTHTCGELRASDAGKAVTLSGWVNRRRDHGGLIFLDLRDRFGITQVTISDDSELDLPNAANPSNGSGNSSSCTQAHEVASQVRSEFVVRVNGSVQKRPEGFENPELDTGEIEVIASELEILSEARTPPFVISGSQGDEVDEAVRLKYRYLDLRRPKLAENMRLRHEIVRFIRNYFYERDFLEVETPILLKSTPEGARDFVVPSRIHAGRFYALPQSPQQMKQLLMIAGFERYFQIARCFRDEDLRADRQPEFTQLDLEMSFVEAADIMALIEEMLIKLSAKISDKPVQQTPFPVMSYDEAMAKYGIDRPDIRFGLQLFEVTDLVRNSQFGVFKNAVAAGGIVKGVLFPQGADLSRKEIDGLIEYVKPYGAKGLAWIGLTGEAAADGTYPAESLRSPIIKFLGKEEIAGIVSASDARRGDLILLVADEEGVTNPALANLRLEIGARTDLISSDLLAFCWVVDFPLLEYDRDEDRWGAIHHPFTSARDEDWSILEQRPADVKAKAYDIVLNGWEIGGGSIRIHRSDQQMRMFQRLGLSESEVDEQFGHMLEAFQYGAPPHGGIAMGIERVVALFADAQSIREVMAFPKTATGTDLLLEAPSLVEDEQLAELHIAVREQEESAK</sequence>
<evidence type="ECO:0000256" key="6">
    <source>
        <dbReference type="ARBA" id="ARBA00023146"/>
    </source>
</evidence>
<dbReference type="GO" id="GO:0004815">
    <property type="term" value="F:aspartate-tRNA ligase activity"/>
    <property type="evidence" value="ECO:0007669"/>
    <property type="project" value="UniProtKB-UniRule"/>
</dbReference>
<feature type="region of interest" description="Aspartate" evidence="7">
    <location>
        <begin position="220"/>
        <end position="223"/>
    </location>
</feature>
<dbReference type="SUPFAM" id="SSF55681">
    <property type="entry name" value="Class II aaRS and biotin synthetases"/>
    <property type="match status" value="1"/>
</dbReference>
<comment type="catalytic activity">
    <reaction evidence="7">
        <text>tRNA(Asx) + L-aspartate + ATP = L-aspartyl-tRNA(Asx) + AMP + diphosphate</text>
        <dbReference type="Rhea" id="RHEA:18349"/>
        <dbReference type="Rhea" id="RHEA-COMP:9710"/>
        <dbReference type="Rhea" id="RHEA-COMP:9711"/>
        <dbReference type="ChEBI" id="CHEBI:29991"/>
        <dbReference type="ChEBI" id="CHEBI:30616"/>
        <dbReference type="ChEBI" id="CHEBI:33019"/>
        <dbReference type="ChEBI" id="CHEBI:78442"/>
        <dbReference type="ChEBI" id="CHEBI:78516"/>
        <dbReference type="ChEBI" id="CHEBI:456215"/>
        <dbReference type="EC" id="6.1.1.23"/>
    </reaction>
</comment>
<dbReference type="CDD" id="cd04317">
    <property type="entry name" value="EcAspRS_like_N"/>
    <property type="match status" value="1"/>
</dbReference>
<comment type="function">
    <text evidence="7">Aspartyl-tRNA synthetase with relaxed tRNA specificity since it is able to aspartylate not only its cognate tRNA(Asp) but also tRNA(Asn). Reaction proceeds in two steps: L-aspartate is first activated by ATP to form Asp-AMP and then transferred to the acceptor end of tRNA(Asp/Asn).</text>
</comment>
<keyword evidence="3 7" id="KW-0547">Nucleotide-binding</keyword>
<keyword evidence="7" id="KW-0963">Cytoplasm</keyword>
<feature type="binding site" evidence="7">
    <location>
        <position position="196"/>
    </location>
    <ligand>
        <name>L-aspartate</name>
        <dbReference type="ChEBI" id="CHEBI:29991"/>
    </ligand>
</feature>
<dbReference type="CDD" id="cd00777">
    <property type="entry name" value="AspRS_core"/>
    <property type="match status" value="1"/>
</dbReference>
<evidence type="ECO:0000259" key="9">
    <source>
        <dbReference type="PROSITE" id="PS50862"/>
    </source>
</evidence>
<dbReference type="Pfam" id="PF01336">
    <property type="entry name" value="tRNA_anti-codon"/>
    <property type="match status" value="1"/>
</dbReference>
<dbReference type="Pfam" id="PF00152">
    <property type="entry name" value="tRNA-synt_2"/>
    <property type="match status" value="1"/>
</dbReference>
<dbReference type="InterPro" id="IPR004524">
    <property type="entry name" value="Asp-tRNA-ligase_1"/>
</dbReference>
<dbReference type="EMBL" id="VXRG01000178">
    <property type="protein sequence ID" value="MXY95887.1"/>
    <property type="molecule type" value="Genomic_DNA"/>
</dbReference>
<dbReference type="GO" id="GO:0006422">
    <property type="term" value="P:aspartyl-tRNA aminoacylation"/>
    <property type="evidence" value="ECO:0007669"/>
    <property type="project" value="UniProtKB-UniRule"/>
</dbReference>
<keyword evidence="6 7" id="KW-0030">Aminoacyl-tRNA synthetase</keyword>
<dbReference type="PANTHER" id="PTHR22594">
    <property type="entry name" value="ASPARTYL/LYSYL-TRNA SYNTHETASE"/>
    <property type="match status" value="1"/>
</dbReference>
<dbReference type="PANTHER" id="PTHR22594:SF5">
    <property type="entry name" value="ASPARTATE--TRNA LIGASE, MITOCHONDRIAL"/>
    <property type="match status" value="1"/>
</dbReference>
<dbReference type="InterPro" id="IPR045864">
    <property type="entry name" value="aa-tRNA-synth_II/BPL/LPL"/>
</dbReference>
<proteinExistence type="inferred from homology"/>
<feature type="binding site" evidence="7">
    <location>
        <position position="480"/>
    </location>
    <ligand>
        <name>L-aspartate</name>
        <dbReference type="ChEBI" id="CHEBI:29991"/>
    </ligand>
</feature>
<evidence type="ECO:0000256" key="5">
    <source>
        <dbReference type="ARBA" id="ARBA00022917"/>
    </source>
</evidence>
<dbReference type="HAMAP" id="MF_00044">
    <property type="entry name" value="Asp_tRNA_synth_type1"/>
    <property type="match status" value="1"/>
</dbReference>
<comment type="similarity">
    <text evidence="1 7">Belongs to the class-II aminoacyl-tRNA synthetase family. Type 1 subfamily.</text>
</comment>
<evidence type="ECO:0000256" key="2">
    <source>
        <dbReference type="ARBA" id="ARBA00022598"/>
    </source>
</evidence>
<evidence type="ECO:0000313" key="10">
    <source>
        <dbReference type="EMBL" id="MXY95887.1"/>
    </source>
</evidence>
<dbReference type="Gene3D" id="3.30.930.10">
    <property type="entry name" value="Bira Bifunctional Protein, Domain 2"/>
    <property type="match status" value="1"/>
</dbReference>
<dbReference type="PRINTS" id="PR01042">
    <property type="entry name" value="TRNASYNTHASP"/>
</dbReference>
<evidence type="ECO:0000256" key="4">
    <source>
        <dbReference type="ARBA" id="ARBA00022840"/>
    </source>
</evidence>
<dbReference type="Gene3D" id="2.40.50.140">
    <property type="entry name" value="Nucleic acid-binding proteins"/>
    <property type="match status" value="1"/>
</dbReference>
<dbReference type="NCBIfam" id="NF001750">
    <property type="entry name" value="PRK00476.1"/>
    <property type="match status" value="1"/>
</dbReference>
<dbReference type="InterPro" id="IPR004115">
    <property type="entry name" value="GAD-like_sf"/>
</dbReference>
<dbReference type="InterPro" id="IPR047089">
    <property type="entry name" value="Asp-tRNA-ligase_1_N"/>
</dbReference>
<dbReference type="InterPro" id="IPR047090">
    <property type="entry name" value="AspRS_core"/>
</dbReference>
<evidence type="ECO:0000256" key="1">
    <source>
        <dbReference type="ARBA" id="ARBA00006303"/>
    </source>
</evidence>
<feature type="site" description="Important for tRNA non-discrimination" evidence="7">
    <location>
        <position position="102"/>
    </location>
</feature>
<evidence type="ECO:0000256" key="8">
    <source>
        <dbReference type="SAM" id="MobiDB-lite"/>
    </source>
</evidence>
<feature type="compositionally biased region" description="Low complexity" evidence="8">
    <location>
        <begin position="59"/>
        <end position="73"/>
    </location>
</feature>
<feature type="binding site" evidence="7">
    <location>
        <position position="521"/>
    </location>
    <ligand>
        <name>L-aspartate</name>
        <dbReference type="ChEBI" id="CHEBI:29991"/>
    </ligand>
</feature>
<feature type="binding site" evidence="7">
    <location>
        <position position="242"/>
    </location>
    <ligand>
        <name>L-aspartate</name>
        <dbReference type="ChEBI" id="CHEBI:29991"/>
    </ligand>
</feature>
<dbReference type="NCBIfam" id="TIGR00459">
    <property type="entry name" value="aspS_bact"/>
    <property type="match status" value="1"/>
</dbReference>
<evidence type="ECO:0000256" key="3">
    <source>
        <dbReference type="ARBA" id="ARBA00022741"/>
    </source>
</evidence>
<dbReference type="EC" id="6.1.1.23" evidence="7"/>
<dbReference type="SUPFAM" id="SSF50249">
    <property type="entry name" value="Nucleic acid-binding proteins"/>
    <property type="match status" value="1"/>
</dbReference>
<dbReference type="InterPro" id="IPR002312">
    <property type="entry name" value="Asp/Asn-tRNA-synth_IIb"/>
</dbReference>
<feature type="region of interest" description="Disordered" evidence="8">
    <location>
        <begin position="55"/>
        <end position="77"/>
    </location>
</feature>
<dbReference type="Pfam" id="PF02938">
    <property type="entry name" value="GAD"/>
    <property type="match status" value="1"/>
</dbReference>
<feature type="domain" description="Aminoacyl-transfer RNA synthetases class-II family profile" evidence="9">
    <location>
        <begin position="163"/>
        <end position="587"/>
    </location>
</feature>
<dbReference type="InterPro" id="IPR012340">
    <property type="entry name" value="NA-bd_OB-fold"/>
</dbReference>
<dbReference type="InterPro" id="IPR029351">
    <property type="entry name" value="GAD_dom"/>
</dbReference>
<comment type="subcellular location">
    <subcellularLocation>
        <location evidence="7">Cytoplasm</location>
    </subcellularLocation>
</comment>
<dbReference type="GO" id="GO:0005524">
    <property type="term" value="F:ATP binding"/>
    <property type="evidence" value="ECO:0007669"/>
    <property type="project" value="UniProtKB-UniRule"/>
</dbReference>
<dbReference type="GO" id="GO:0005737">
    <property type="term" value="C:cytoplasm"/>
    <property type="evidence" value="ECO:0007669"/>
    <property type="project" value="UniProtKB-SubCell"/>
</dbReference>
<keyword evidence="2 7" id="KW-0436">Ligase</keyword>
<feature type="site" description="Important for tRNA non-discrimination" evidence="7">
    <location>
        <position position="31"/>
    </location>
</feature>
<evidence type="ECO:0000256" key="7">
    <source>
        <dbReference type="HAMAP-Rule" id="MF_00044"/>
    </source>
</evidence>
<dbReference type="InterPro" id="IPR006195">
    <property type="entry name" value="aa-tRNA-synth_II"/>
</dbReference>
<dbReference type="InterPro" id="IPR004365">
    <property type="entry name" value="NA-bd_OB_tRNA"/>
</dbReference>
<protein>
    <recommendedName>
        <fullName evidence="7">Aspartate--tRNA(Asp/Asn) ligase</fullName>
        <ecNumber evidence="7">6.1.1.23</ecNumber>
    </recommendedName>
    <alternativeName>
        <fullName evidence="7">Aspartyl-tRNA synthetase</fullName>
        <shortName evidence="7">AspRS</shortName>
    </alternativeName>
    <alternativeName>
        <fullName evidence="7">Non-discriminating aspartyl-tRNA synthetase</fullName>
        <shortName evidence="7">ND-AspRS</shortName>
    </alternativeName>
</protein>